<sequence>MKNFWILAIALIASLTLAACGGADGESADGETVKVRIGVNGADGAQWPILKEKAAKEGIEIKLVEFADYTLPNNALAQGDIELNAFQTIAFLAQYSKESGNELVPVGSTMFAPMGLFSDKIKDVSELKKGDKIAIPDDAVSQARALRLLESAGLLTLSEDFGLFDDPTKIKENKLDLEIIPMTPQQTPRALPDVAASVINNGIAGQAGLSPVEDSIFIEDENDENIRPYINTIAARAEDKDNEAYQRIAELYQEEDIAEAVKEDTNGGSFLIDLSQEELDETYEELKNVN</sequence>
<evidence type="ECO:0000256" key="1">
    <source>
        <dbReference type="ARBA" id="ARBA00004635"/>
    </source>
</evidence>
<protein>
    <recommendedName>
        <fullName evidence="6">Lipoprotein</fullName>
    </recommendedName>
</protein>
<dbReference type="Pfam" id="PF03180">
    <property type="entry name" value="Lipoprotein_9"/>
    <property type="match status" value="1"/>
</dbReference>
<keyword evidence="4" id="KW-0564">Palmitate</keyword>
<dbReference type="PIRSF" id="PIRSF002854">
    <property type="entry name" value="MetQ"/>
    <property type="match status" value="1"/>
</dbReference>
<name>A0ABW2NDS2_9BACL</name>
<evidence type="ECO:0000256" key="3">
    <source>
        <dbReference type="ARBA" id="ARBA00023136"/>
    </source>
</evidence>
<gene>
    <name evidence="8" type="ORF">ACFQQH_03680</name>
</gene>
<comment type="caution">
    <text evidence="8">The sequence shown here is derived from an EMBL/GenBank/DDBJ whole genome shotgun (WGS) entry which is preliminary data.</text>
</comment>
<evidence type="ECO:0000256" key="2">
    <source>
        <dbReference type="ARBA" id="ARBA00022729"/>
    </source>
</evidence>
<dbReference type="Gene3D" id="3.40.190.10">
    <property type="entry name" value="Periplasmic binding protein-like II"/>
    <property type="match status" value="2"/>
</dbReference>
<feature type="signal peptide" evidence="7">
    <location>
        <begin position="1"/>
        <end position="18"/>
    </location>
</feature>
<dbReference type="PROSITE" id="PS51257">
    <property type="entry name" value="PROKAR_LIPOPROTEIN"/>
    <property type="match status" value="1"/>
</dbReference>
<dbReference type="PANTHER" id="PTHR30429">
    <property type="entry name" value="D-METHIONINE-BINDING LIPOPROTEIN METQ"/>
    <property type="match status" value="1"/>
</dbReference>
<evidence type="ECO:0000313" key="8">
    <source>
        <dbReference type="EMBL" id="MFC7364262.1"/>
    </source>
</evidence>
<comment type="subcellular location">
    <subcellularLocation>
        <location evidence="1">Membrane</location>
        <topology evidence="1">Lipid-anchor</topology>
    </subcellularLocation>
</comment>
<comment type="similarity">
    <text evidence="6">Belongs to the nlpA lipoprotein family.</text>
</comment>
<dbReference type="Proteomes" id="UP001596483">
    <property type="component" value="Unassembled WGS sequence"/>
</dbReference>
<keyword evidence="5 6" id="KW-0449">Lipoprotein</keyword>
<dbReference type="RefSeq" id="WP_157294537.1">
    <property type="nucleotide sequence ID" value="NZ_JBHTCT010000007.1"/>
</dbReference>
<dbReference type="PANTHER" id="PTHR30429:SF3">
    <property type="entry name" value="LIPOPROTEIN"/>
    <property type="match status" value="1"/>
</dbReference>
<accession>A0ABW2NDS2</accession>
<keyword evidence="3" id="KW-0472">Membrane</keyword>
<evidence type="ECO:0000313" key="9">
    <source>
        <dbReference type="Proteomes" id="UP001596483"/>
    </source>
</evidence>
<keyword evidence="2 7" id="KW-0732">Signal</keyword>
<dbReference type="SUPFAM" id="SSF53850">
    <property type="entry name" value="Periplasmic binding protein-like II"/>
    <property type="match status" value="1"/>
</dbReference>
<feature type="chain" id="PRO_5047343831" description="Lipoprotein" evidence="7">
    <location>
        <begin position="19"/>
        <end position="290"/>
    </location>
</feature>
<organism evidence="8 9">
    <name type="scientific">Bhargavaea changchunensis</name>
    <dbReference type="NCBI Taxonomy" id="2134037"/>
    <lineage>
        <taxon>Bacteria</taxon>
        <taxon>Bacillati</taxon>
        <taxon>Bacillota</taxon>
        <taxon>Bacilli</taxon>
        <taxon>Bacillales</taxon>
        <taxon>Caryophanaceae</taxon>
        <taxon>Bhargavaea</taxon>
    </lineage>
</organism>
<evidence type="ECO:0000256" key="5">
    <source>
        <dbReference type="ARBA" id="ARBA00023288"/>
    </source>
</evidence>
<keyword evidence="9" id="KW-1185">Reference proteome</keyword>
<evidence type="ECO:0000256" key="7">
    <source>
        <dbReference type="SAM" id="SignalP"/>
    </source>
</evidence>
<dbReference type="EMBL" id="JBHTCT010000007">
    <property type="protein sequence ID" value="MFC7364262.1"/>
    <property type="molecule type" value="Genomic_DNA"/>
</dbReference>
<evidence type="ECO:0000256" key="6">
    <source>
        <dbReference type="PIRNR" id="PIRNR002854"/>
    </source>
</evidence>
<evidence type="ECO:0000256" key="4">
    <source>
        <dbReference type="ARBA" id="ARBA00023139"/>
    </source>
</evidence>
<reference evidence="9" key="1">
    <citation type="journal article" date="2019" name="Int. J. Syst. Evol. Microbiol.">
        <title>The Global Catalogue of Microorganisms (GCM) 10K type strain sequencing project: providing services to taxonomists for standard genome sequencing and annotation.</title>
        <authorList>
            <consortium name="The Broad Institute Genomics Platform"/>
            <consortium name="The Broad Institute Genome Sequencing Center for Infectious Disease"/>
            <person name="Wu L."/>
            <person name="Ma J."/>
        </authorList>
    </citation>
    <scope>NUCLEOTIDE SEQUENCE [LARGE SCALE GENOMIC DNA]</scope>
    <source>
        <strain evidence="9">JCM 4738</strain>
    </source>
</reference>
<dbReference type="InterPro" id="IPR004872">
    <property type="entry name" value="Lipoprotein_NlpA"/>
</dbReference>
<proteinExistence type="inferred from homology"/>